<evidence type="ECO:0000313" key="2">
    <source>
        <dbReference type="Proteomes" id="UP001465153"/>
    </source>
</evidence>
<evidence type="ECO:0000313" key="1">
    <source>
        <dbReference type="EMBL" id="GAA6166722.1"/>
    </source>
</evidence>
<accession>A0ABQ0A505</accession>
<organism evidence="1 2">
    <name type="scientific">Sessilibacter corallicola</name>
    <dbReference type="NCBI Taxonomy" id="2904075"/>
    <lineage>
        <taxon>Bacteria</taxon>
        <taxon>Pseudomonadati</taxon>
        <taxon>Pseudomonadota</taxon>
        <taxon>Gammaproteobacteria</taxon>
        <taxon>Cellvibrionales</taxon>
        <taxon>Cellvibrionaceae</taxon>
        <taxon>Sessilibacter</taxon>
    </lineage>
</organism>
<dbReference type="Pfam" id="PF22011">
    <property type="entry name" value="DUF6931"/>
    <property type="match status" value="1"/>
</dbReference>
<dbReference type="EMBL" id="BAABWN010000001">
    <property type="protein sequence ID" value="GAA6166722.1"/>
    <property type="molecule type" value="Genomic_DNA"/>
</dbReference>
<proteinExistence type="predicted"/>
<evidence type="ECO:0008006" key="3">
    <source>
        <dbReference type="Google" id="ProtNLM"/>
    </source>
</evidence>
<name>A0ABQ0A505_9GAMM</name>
<gene>
    <name evidence="1" type="ORF">NBRC116591_05320</name>
</gene>
<dbReference type="RefSeq" id="WP_353301579.1">
    <property type="nucleotide sequence ID" value="NZ_BAABWN010000001.1"/>
</dbReference>
<dbReference type="InterPro" id="IPR053855">
    <property type="entry name" value="DUF6931"/>
</dbReference>
<comment type="caution">
    <text evidence="1">The sequence shown here is derived from an EMBL/GenBank/DDBJ whole genome shotgun (WGS) entry which is preliminary data.</text>
</comment>
<protein>
    <recommendedName>
        <fullName evidence="3">Secreted protein</fullName>
    </recommendedName>
</protein>
<sequence>MTEWTRVNEISAAPLLAEFEVSDEASEIVVPDATTKANVEALEKAGLYYDAIKLLAHALPKREAVWWSCLASRQAQKPDADQPNIDALIAAEAWALKPTEENRLWCKKLAEVTKSKTPSSWAAMAASWCTGSMAKEGEPEILPPKYLYAHAVAGSVSLAAAFINPDAPSEQMVFALRQGADLAAGGDGVL</sequence>
<reference evidence="1 2" key="1">
    <citation type="submission" date="2024-04" db="EMBL/GenBank/DDBJ databases">
        <title>Draft genome sequence of Sessilibacter corallicola NBRC 116591.</title>
        <authorList>
            <person name="Miyakawa T."/>
            <person name="Kusuya Y."/>
            <person name="Miura T."/>
        </authorList>
    </citation>
    <scope>NUCLEOTIDE SEQUENCE [LARGE SCALE GENOMIC DNA]</scope>
    <source>
        <strain evidence="1 2">KU-00831-HH</strain>
    </source>
</reference>
<dbReference type="Proteomes" id="UP001465153">
    <property type="component" value="Unassembled WGS sequence"/>
</dbReference>
<keyword evidence="2" id="KW-1185">Reference proteome</keyword>